<reference evidence="2 3" key="1">
    <citation type="journal article" date="2015" name="Genome Announc.">
        <title>Expanding the biotechnology potential of lactobacilli through comparative genomics of 213 strains and associated genera.</title>
        <authorList>
            <person name="Sun Z."/>
            <person name="Harris H.M."/>
            <person name="McCann A."/>
            <person name="Guo C."/>
            <person name="Argimon S."/>
            <person name="Zhang W."/>
            <person name="Yang X."/>
            <person name="Jeffery I.B."/>
            <person name="Cooney J.C."/>
            <person name="Kagawa T.F."/>
            <person name="Liu W."/>
            <person name="Song Y."/>
            <person name="Salvetti E."/>
            <person name="Wrobel A."/>
            <person name="Rasinkangas P."/>
            <person name="Parkhill J."/>
            <person name="Rea M.C."/>
            <person name="O'Sullivan O."/>
            <person name="Ritari J."/>
            <person name="Douillard F.P."/>
            <person name="Paul Ross R."/>
            <person name="Yang R."/>
            <person name="Briner A.E."/>
            <person name="Felis G.E."/>
            <person name="de Vos W.M."/>
            <person name="Barrangou R."/>
            <person name="Klaenhammer T.R."/>
            <person name="Caufield P.W."/>
            <person name="Cui Y."/>
            <person name="Zhang H."/>
            <person name="O'Toole P.W."/>
        </authorList>
    </citation>
    <scope>NUCLEOTIDE SEQUENCE [LARGE SCALE GENOMIC DNA]</scope>
    <source>
        <strain evidence="2 3">ATCC 27304</strain>
    </source>
</reference>
<protein>
    <submittedName>
        <fullName evidence="2">Phage portal protein, hk97 family</fullName>
    </submittedName>
</protein>
<evidence type="ECO:0000313" key="3">
    <source>
        <dbReference type="Proteomes" id="UP000051727"/>
    </source>
</evidence>
<accession>A0A0R2FS04</accession>
<proteinExistence type="predicted"/>
<feature type="compositionally biased region" description="Acidic residues" evidence="1">
    <location>
        <begin position="414"/>
        <end position="424"/>
    </location>
</feature>
<dbReference type="InterPro" id="IPR006427">
    <property type="entry name" value="Portal_HK97"/>
</dbReference>
<sequence>MFDWIANIFSKRQDMSYIFDGEYFTGDDTSQKAYLKRTALETCIDFIAKNFAQAKFQHIKNYKRLNDIVDYKLNVMPNQNENATEFWRHFLRKLIYEGEVLVIQSQTNDLLIADSFVKNESAYYPDTFSGVSIKGYLNQSTFSANDVIYCKYNNNRLEAFTDSLFADYGQIFGRMIEVQMRNNQIRGTVKANLTQGTQDQKQKTLETYLEKIFNSFREKTVAVVPLTQGFEYEELGGTKSNTAQSIDQLTKLRNDTIDIIAEMMGIPPKLIYDQPADTEKLQVQFNEGTLAFFYELVSSEINAKLISSSAYKNGERITLVGKNTKDIFAISDSIDKLVASGTFNRNEIRIKLGEEPVTGLDDFVITKNYTTSIGGEKDKSVMTINEVRKDQGQEPIEGGDAIYMPSSDIPSIDVNDEGGDMSDS</sequence>
<dbReference type="AlphaFoldDB" id="A0A0R2FS04"/>
<dbReference type="RefSeq" id="WP_056990848.1">
    <property type="nucleotide sequence ID" value="NZ_JQAR01000005.1"/>
</dbReference>
<dbReference type="STRING" id="1618.IV36_GL001909"/>
<dbReference type="NCBIfam" id="TIGR01537">
    <property type="entry name" value="portal_HK97"/>
    <property type="match status" value="1"/>
</dbReference>
<comment type="caution">
    <text evidence="2">The sequence shown here is derived from an EMBL/GenBank/DDBJ whole genome shotgun (WGS) entry which is preliminary data.</text>
</comment>
<dbReference type="InterPro" id="IPR006944">
    <property type="entry name" value="Phage/GTA_portal"/>
</dbReference>
<organism evidence="2 3">
    <name type="scientific">Liquorilactobacillus mali</name>
    <dbReference type="NCBI Taxonomy" id="1618"/>
    <lineage>
        <taxon>Bacteria</taxon>
        <taxon>Bacillati</taxon>
        <taxon>Bacillota</taxon>
        <taxon>Bacilli</taxon>
        <taxon>Lactobacillales</taxon>
        <taxon>Lactobacillaceae</taxon>
        <taxon>Liquorilactobacillus</taxon>
    </lineage>
</organism>
<dbReference type="OrthoDB" id="395750at2"/>
<evidence type="ECO:0000313" key="2">
    <source>
        <dbReference type="EMBL" id="KRN31104.1"/>
    </source>
</evidence>
<evidence type="ECO:0000256" key="1">
    <source>
        <dbReference type="SAM" id="MobiDB-lite"/>
    </source>
</evidence>
<dbReference type="PATRIC" id="fig|1618.3.peg.1947"/>
<dbReference type="EMBL" id="JQAR01000005">
    <property type="protein sequence ID" value="KRN31104.1"/>
    <property type="molecule type" value="Genomic_DNA"/>
</dbReference>
<gene>
    <name evidence="2" type="ORF">IV36_GL001909</name>
</gene>
<name>A0A0R2FS04_9LACO</name>
<dbReference type="Proteomes" id="UP000051727">
    <property type="component" value="Unassembled WGS sequence"/>
</dbReference>
<dbReference type="Pfam" id="PF04860">
    <property type="entry name" value="Phage_portal"/>
    <property type="match status" value="1"/>
</dbReference>
<feature type="region of interest" description="Disordered" evidence="1">
    <location>
        <begin position="391"/>
        <end position="424"/>
    </location>
</feature>